<dbReference type="Proteomes" id="UP000198280">
    <property type="component" value="Unassembled WGS sequence"/>
</dbReference>
<gene>
    <name evidence="3" type="ORF">SAMN05216252_11512</name>
</gene>
<dbReference type="RefSeq" id="WP_089226312.1">
    <property type="nucleotide sequence ID" value="NZ_FZOF01000015.1"/>
</dbReference>
<evidence type="ECO:0000259" key="2">
    <source>
        <dbReference type="Pfam" id="PF18915"/>
    </source>
</evidence>
<proteinExistence type="predicted"/>
<dbReference type="OrthoDB" id="3402808at2"/>
<feature type="compositionally biased region" description="Low complexity" evidence="1">
    <location>
        <begin position="314"/>
        <end position="326"/>
    </location>
</feature>
<dbReference type="InterPro" id="IPR043725">
    <property type="entry name" value="DUF5667"/>
</dbReference>
<dbReference type="EMBL" id="FZOF01000015">
    <property type="protein sequence ID" value="SNT13716.1"/>
    <property type="molecule type" value="Genomic_DNA"/>
</dbReference>
<feature type="domain" description="DUF5667" evidence="2">
    <location>
        <begin position="144"/>
        <end position="239"/>
    </location>
</feature>
<sequence>MIANPTAHRRANAFADALEGEGPQTGAGVQHGAHAADRHADPDQGTFLALADALQDVPRPMLDPETKTVQRAQLIAAMEAALADGTLTVPVQRDGGRGAHRAGGRGLGKLKPRSAWSRRLAAGGLSVGVAAGALGGVAAASTDALPGDTLYGLKRGMEDMRLNLADDDADRGKVYLDLASTRLQEARRLMERGRGGDLDDESVGEIRKALSGMQQEASEGHRLLAAAYRKDGSLRPIETLSAFSSNHRRGWTELRGRLPSRLDDVGNKVTSVFDAIEDEVAPLQKLLPPDTGAGHSDGRGVPGGGNRSASGTRGPSPSVSGSASGSADERGGDKASPSASRSADSGLIGGTGDLLDPPPSGGSSPGGDGTQPSVTLPPLLPGLLPGLGLSAEDDRDD</sequence>
<feature type="region of interest" description="Disordered" evidence="1">
    <location>
        <begin position="285"/>
        <end position="397"/>
    </location>
</feature>
<feature type="region of interest" description="Disordered" evidence="1">
    <location>
        <begin position="19"/>
        <end position="40"/>
    </location>
</feature>
<dbReference type="Pfam" id="PF18915">
    <property type="entry name" value="DUF5667"/>
    <property type="match status" value="1"/>
</dbReference>
<name>A0A239K5J3_9ACTN</name>
<keyword evidence="4" id="KW-1185">Reference proteome</keyword>
<accession>A0A239K5J3</accession>
<dbReference type="AlphaFoldDB" id="A0A239K5J3"/>
<organism evidence="3 4">
    <name type="scientific">Actinacidiphila glaucinigra</name>
    <dbReference type="NCBI Taxonomy" id="235986"/>
    <lineage>
        <taxon>Bacteria</taxon>
        <taxon>Bacillati</taxon>
        <taxon>Actinomycetota</taxon>
        <taxon>Actinomycetes</taxon>
        <taxon>Kitasatosporales</taxon>
        <taxon>Streptomycetaceae</taxon>
        <taxon>Actinacidiphila</taxon>
    </lineage>
</organism>
<reference evidence="3 4" key="1">
    <citation type="submission" date="2017-06" db="EMBL/GenBank/DDBJ databases">
        <authorList>
            <person name="Kim H.J."/>
            <person name="Triplett B.A."/>
        </authorList>
    </citation>
    <scope>NUCLEOTIDE SEQUENCE [LARGE SCALE GENOMIC DNA]</scope>
    <source>
        <strain evidence="3 4">CGMCC 4.1858</strain>
    </source>
</reference>
<protein>
    <recommendedName>
        <fullName evidence="2">DUF5667 domain-containing protein</fullName>
    </recommendedName>
</protein>
<evidence type="ECO:0000313" key="4">
    <source>
        <dbReference type="Proteomes" id="UP000198280"/>
    </source>
</evidence>
<evidence type="ECO:0000256" key="1">
    <source>
        <dbReference type="SAM" id="MobiDB-lite"/>
    </source>
</evidence>
<evidence type="ECO:0000313" key="3">
    <source>
        <dbReference type="EMBL" id="SNT13716.1"/>
    </source>
</evidence>